<organism evidence="1 2">
    <name type="scientific">Microbacterium allomyrinae</name>
    <dbReference type="NCBI Taxonomy" id="2830666"/>
    <lineage>
        <taxon>Bacteria</taxon>
        <taxon>Bacillati</taxon>
        <taxon>Actinomycetota</taxon>
        <taxon>Actinomycetes</taxon>
        <taxon>Micrococcales</taxon>
        <taxon>Microbacteriaceae</taxon>
        <taxon>Microbacterium</taxon>
    </lineage>
</organism>
<reference evidence="1" key="1">
    <citation type="submission" date="2021-04" db="EMBL/GenBank/DDBJ databases">
        <title>Microbacterium tenobrionis sp. nov. and Microbacterium allomyrinae sp. nov., isolated from larvae of Tenobrio molitor and Allomyrina dichotoma, respectively.</title>
        <authorList>
            <person name="Lee S.D."/>
        </authorList>
    </citation>
    <scope>NUCLEOTIDE SEQUENCE</scope>
    <source>
        <strain evidence="1">BWT-G7</strain>
    </source>
</reference>
<accession>A0A9X1LVZ2</accession>
<dbReference type="EMBL" id="JAGTTN010000004">
    <property type="protein sequence ID" value="MCC2033094.1"/>
    <property type="molecule type" value="Genomic_DNA"/>
</dbReference>
<sequence>MSTFDKGDYVVAAADGAGDRASSSGRVAYRAGDEFEVTSVYSDHLNVRMVGGGAVFRVPRERVHQLPRKIGEVPEGSIHPEHPGLSWLFDDAARMADRLGLCHDYDRLCDALGIPGRVRTFTVKVLSAEGIEVTAKVQARSQSLAEQRVRAQFAPAAPLALEQIR</sequence>
<name>A0A9X1LVZ2_9MICO</name>
<keyword evidence="2" id="KW-1185">Reference proteome</keyword>
<gene>
    <name evidence="1" type="ORF">KEC57_12970</name>
</gene>
<proteinExistence type="predicted"/>
<dbReference type="Proteomes" id="UP001139354">
    <property type="component" value="Unassembled WGS sequence"/>
</dbReference>
<comment type="caution">
    <text evidence="1">The sequence shown here is derived from an EMBL/GenBank/DDBJ whole genome shotgun (WGS) entry which is preliminary data.</text>
</comment>
<dbReference type="RefSeq" id="WP_229385062.1">
    <property type="nucleotide sequence ID" value="NZ_JAGTTN010000004.1"/>
</dbReference>
<evidence type="ECO:0000313" key="2">
    <source>
        <dbReference type="Proteomes" id="UP001139354"/>
    </source>
</evidence>
<dbReference type="AlphaFoldDB" id="A0A9X1LVZ2"/>
<evidence type="ECO:0000313" key="1">
    <source>
        <dbReference type="EMBL" id="MCC2033094.1"/>
    </source>
</evidence>
<protein>
    <submittedName>
        <fullName evidence="1">Uncharacterized protein</fullName>
    </submittedName>
</protein>